<keyword evidence="3" id="KW-1185">Reference proteome</keyword>
<reference evidence="2" key="1">
    <citation type="submission" date="2023-07" db="EMBL/GenBank/DDBJ databases">
        <title>Genomic Encyclopedia of Type Strains, Phase IV (KMG-IV): sequencing the most valuable type-strain genomes for metagenomic binning, comparative biology and taxonomic classification.</title>
        <authorList>
            <person name="Goeker M."/>
        </authorList>
    </citation>
    <scope>NUCLEOTIDE SEQUENCE</scope>
    <source>
        <strain evidence="2">DSM 26174</strain>
    </source>
</reference>
<dbReference type="AlphaFoldDB" id="A0AAE4BS18"/>
<sequence length="544" mass="61890">MKRTPTIILKCFLVLLACYQTSCISELTNLDSYSDSLNINIPGSLPMGEFNYSFEDFLTEMDSSVNVESRDGNLVLVVEEKLNPQKAEDIISIDDQQFTDRISLNNSPFEVNEDTPLNIPEERFEFELNMEDDILLDSVWFKGGVMALEFEPISDLPLDANIVVYSLKDGERVHKENLRIETGESNQINIPLTYLTGVFENESQVKNRFTLGMALQGNIPANRTVGNILEFRVKLIDVQYKAVFGDFGHMAIDMGQTSFDIDLFGDELEGDMKFASPSITFNVENSFGFPFRLNFKDFSAQKNEEEYKLKGMALNQNTLVPRPMEFKGKSLHQIIIDNSNSNLKELLDVMPESFNVDASATVNDMEPFPHSNYLFDDSEAKVSVNMELPFDIAMRKFGFRDTVDFFSLDEKFTSRVKKALLEIRTKNEMPLSIGFQIFFLDKNMEVIDSVFTDPDINNKIGAAEVDQNGTVTSMMQEKAYVLLSDKLMDRLSDIHYYSMKLQMNTPSEMESVAFRNTDSLSIKVAIHADIDTGINVRDNINERM</sequence>
<dbReference type="EMBL" id="JAVDQD010000002">
    <property type="protein sequence ID" value="MDR6239291.1"/>
    <property type="molecule type" value="Genomic_DNA"/>
</dbReference>
<evidence type="ECO:0000313" key="3">
    <source>
        <dbReference type="Proteomes" id="UP001185092"/>
    </source>
</evidence>
<dbReference type="Proteomes" id="UP001185092">
    <property type="component" value="Unassembled WGS sequence"/>
</dbReference>
<feature type="chain" id="PRO_5041961239" description="DUF4403 family protein" evidence="1">
    <location>
        <begin position="25"/>
        <end position="544"/>
    </location>
</feature>
<gene>
    <name evidence="2" type="ORF">HNQ88_002328</name>
</gene>
<evidence type="ECO:0000256" key="1">
    <source>
        <dbReference type="SAM" id="SignalP"/>
    </source>
</evidence>
<feature type="signal peptide" evidence="1">
    <location>
        <begin position="1"/>
        <end position="24"/>
    </location>
</feature>
<proteinExistence type="predicted"/>
<dbReference type="RefSeq" id="WP_309938895.1">
    <property type="nucleotide sequence ID" value="NZ_AP025305.1"/>
</dbReference>
<evidence type="ECO:0000313" key="2">
    <source>
        <dbReference type="EMBL" id="MDR6239291.1"/>
    </source>
</evidence>
<accession>A0AAE4BS18</accession>
<organism evidence="2 3">
    <name type="scientific">Aureibacter tunicatorum</name>
    <dbReference type="NCBI Taxonomy" id="866807"/>
    <lineage>
        <taxon>Bacteria</taxon>
        <taxon>Pseudomonadati</taxon>
        <taxon>Bacteroidota</taxon>
        <taxon>Cytophagia</taxon>
        <taxon>Cytophagales</taxon>
        <taxon>Persicobacteraceae</taxon>
        <taxon>Aureibacter</taxon>
    </lineage>
</organism>
<name>A0AAE4BS18_9BACT</name>
<keyword evidence="1" id="KW-0732">Signal</keyword>
<comment type="caution">
    <text evidence="2">The sequence shown here is derived from an EMBL/GenBank/DDBJ whole genome shotgun (WGS) entry which is preliminary data.</text>
</comment>
<protein>
    <recommendedName>
        <fullName evidence="4">DUF4403 family protein</fullName>
    </recommendedName>
</protein>
<evidence type="ECO:0008006" key="4">
    <source>
        <dbReference type="Google" id="ProtNLM"/>
    </source>
</evidence>